<dbReference type="EMBL" id="JAFFPU010000030">
    <property type="protein sequence ID" value="MBM9577097.1"/>
    <property type="molecule type" value="Genomic_DNA"/>
</dbReference>
<proteinExistence type="predicted"/>
<comment type="caution">
    <text evidence="6">The sequence shown here is derived from an EMBL/GenBank/DDBJ whole genome shotgun (WGS) entry which is preliminary data.</text>
</comment>
<gene>
    <name evidence="6" type="ORF">JWG45_08010</name>
</gene>
<dbReference type="Proteomes" id="UP000724686">
    <property type="component" value="Unassembled WGS sequence"/>
</dbReference>
<keyword evidence="7" id="KW-1185">Reference proteome</keyword>
<evidence type="ECO:0000313" key="7">
    <source>
        <dbReference type="Proteomes" id="UP000724686"/>
    </source>
</evidence>
<accession>A0ABS2UCX7</accession>
<feature type="domain" description="HTH araC/xylS-type" evidence="5">
    <location>
        <begin position="85"/>
        <end position="191"/>
    </location>
</feature>
<keyword evidence="1" id="KW-0805">Transcription regulation</keyword>
<protein>
    <submittedName>
        <fullName evidence="6">AraC family transcriptional regulator</fullName>
    </submittedName>
</protein>
<evidence type="ECO:0000256" key="2">
    <source>
        <dbReference type="ARBA" id="ARBA00023125"/>
    </source>
</evidence>
<evidence type="ECO:0000259" key="5">
    <source>
        <dbReference type="PROSITE" id="PS01124"/>
    </source>
</evidence>
<keyword evidence="4" id="KW-1133">Transmembrane helix</keyword>
<feature type="transmembrane region" description="Helical" evidence="4">
    <location>
        <begin position="25"/>
        <end position="48"/>
    </location>
</feature>
<keyword evidence="4" id="KW-0472">Membrane</keyword>
<dbReference type="InterPro" id="IPR018060">
    <property type="entry name" value="HTH_AraC"/>
</dbReference>
<dbReference type="PROSITE" id="PS01124">
    <property type="entry name" value="HTH_ARAC_FAMILY_2"/>
    <property type="match status" value="1"/>
</dbReference>
<evidence type="ECO:0000256" key="3">
    <source>
        <dbReference type="ARBA" id="ARBA00023163"/>
    </source>
</evidence>
<name>A0ABS2UCX7_9LEPT</name>
<keyword evidence="3" id="KW-0804">Transcription</keyword>
<dbReference type="Gene3D" id="1.10.10.60">
    <property type="entry name" value="Homeodomain-like"/>
    <property type="match status" value="2"/>
</dbReference>
<dbReference type="SMART" id="SM00342">
    <property type="entry name" value="HTH_ARAC"/>
    <property type="match status" value="1"/>
</dbReference>
<dbReference type="PANTHER" id="PTHR43280">
    <property type="entry name" value="ARAC-FAMILY TRANSCRIPTIONAL REGULATOR"/>
    <property type="match status" value="1"/>
</dbReference>
<keyword evidence="4" id="KW-0812">Transmembrane</keyword>
<organism evidence="6 7">
    <name type="scientific">Leptospira ainlahdjerensis</name>
    <dbReference type="NCBI Taxonomy" id="2810033"/>
    <lineage>
        <taxon>Bacteria</taxon>
        <taxon>Pseudomonadati</taxon>
        <taxon>Spirochaetota</taxon>
        <taxon>Spirochaetia</taxon>
        <taxon>Leptospirales</taxon>
        <taxon>Leptospiraceae</taxon>
        <taxon>Leptospira</taxon>
    </lineage>
</organism>
<dbReference type="SUPFAM" id="SSF46689">
    <property type="entry name" value="Homeodomain-like"/>
    <property type="match status" value="1"/>
</dbReference>
<dbReference type="Pfam" id="PF12833">
    <property type="entry name" value="HTH_18"/>
    <property type="match status" value="1"/>
</dbReference>
<keyword evidence="2" id="KW-0238">DNA-binding</keyword>
<evidence type="ECO:0000256" key="1">
    <source>
        <dbReference type="ARBA" id="ARBA00023015"/>
    </source>
</evidence>
<dbReference type="PANTHER" id="PTHR43280:SF29">
    <property type="entry name" value="ARAC-FAMILY TRANSCRIPTIONAL REGULATOR"/>
    <property type="match status" value="1"/>
</dbReference>
<reference evidence="6 7" key="1">
    <citation type="submission" date="2021-02" db="EMBL/GenBank/DDBJ databases">
        <title>Leptospira ainlahdjerensis sp. nov., Leptospira ainazelensis sp. nov., Leptospira abararensis sp. nov. and Leptospira chreensis sp. nov., four new species isolated from water sources in Algeria.</title>
        <authorList>
            <person name="Amara Korba A."/>
            <person name="Kainiu M."/>
            <person name="Vincent A.T."/>
            <person name="Mariet J.-F."/>
            <person name="Veyrier F.J."/>
            <person name="Goarant C."/>
            <person name="Picardeau M."/>
        </authorList>
    </citation>
    <scope>NUCLEOTIDE SEQUENCE [LARGE SCALE GENOMIC DNA]</scope>
    <source>
        <strain evidence="6 7">201903070</strain>
    </source>
</reference>
<dbReference type="RefSeq" id="WP_205279240.1">
    <property type="nucleotide sequence ID" value="NZ_JAFFPU010000030.1"/>
</dbReference>
<dbReference type="InterPro" id="IPR009057">
    <property type="entry name" value="Homeodomain-like_sf"/>
</dbReference>
<evidence type="ECO:0000313" key="6">
    <source>
        <dbReference type="EMBL" id="MBM9577097.1"/>
    </source>
</evidence>
<evidence type="ECO:0000256" key="4">
    <source>
        <dbReference type="SAM" id="Phobius"/>
    </source>
</evidence>
<sequence length="221" mass="25757">MVYLIIILMIAEKIIPFFQIETNGFIWNLSEIIYIVSPIFLFNNLIFFQNERHKTDNTTTQSEEQKLMKSNYYITNVVLKGIDIEAINNKLYNLLEKEKIFFDEDIRLPSVAEEMGISTHVLSAFINHHLNTNFNTLINYYRIKEAISLLKEEPGRTAMSVGLAVGFNSNSTFQRSFLHFTKMSPSKYREQIRNGYDFEIDPTLRLDYNDPLHAPNSLEPA</sequence>